<dbReference type="EMBL" id="CP043451">
    <property type="protein sequence ID" value="QEM06434.1"/>
    <property type="molecule type" value="Genomic_DNA"/>
</dbReference>
<evidence type="ECO:0000313" key="3">
    <source>
        <dbReference type="Proteomes" id="UP000250557"/>
    </source>
</evidence>
<evidence type="ECO:0000313" key="2">
    <source>
        <dbReference type="EMBL" id="QTE51039.1"/>
    </source>
</evidence>
<evidence type="ECO:0000313" key="4">
    <source>
        <dbReference type="Proteomes" id="UP000663940"/>
    </source>
</evidence>
<reference evidence="2 4" key="2">
    <citation type="submission" date="2021-03" db="EMBL/GenBank/DDBJ databases">
        <title>Mucilaginibacter strains isolated from gold and copper mining confer multi heavy-metal resistance.</title>
        <authorList>
            <person name="Li Y."/>
        </authorList>
    </citation>
    <scope>NUCLEOTIDE SEQUENCE [LARGE SCALE GENOMIC DNA]</scope>
    <source>
        <strain evidence="2 4">P2-4</strain>
    </source>
</reference>
<keyword evidence="4" id="KW-1185">Reference proteome</keyword>
<dbReference type="RefSeq" id="WP_112653401.1">
    <property type="nucleotide sequence ID" value="NZ_CP043451.1"/>
</dbReference>
<dbReference type="EMBL" id="CP071880">
    <property type="protein sequence ID" value="QTE51039.1"/>
    <property type="molecule type" value="Genomic_DNA"/>
</dbReference>
<reference evidence="1 3" key="1">
    <citation type="submission" date="2019-08" db="EMBL/GenBank/DDBJ databases">
        <title>Comparative genome analysis confer to the adaptation heavy metal polluted environment.</title>
        <authorList>
            <person name="Li Y."/>
        </authorList>
    </citation>
    <scope>NUCLEOTIDE SEQUENCE [LARGE SCALE GENOMIC DNA]</scope>
    <source>
        <strain evidence="1 3">P2</strain>
    </source>
</reference>
<protein>
    <submittedName>
        <fullName evidence="1">Uncharacterized protein</fullName>
    </submittedName>
</protein>
<organism evidence="1 3">
    <name type="scientific">Mucilaginibacter rubeus</name>
    <dbReference type="NCBI Taxonomy" id="2027860"/>
    <lineage>
        <taxon>Bacteria</taxon>
        <taxon>Pseudomonadati</taxon>
        <taxon>Bacteroidota</taxon>
        <taxon>Sphingobacteriia</taxon>
        <taxon>Sphingobacteriales</taxon>
        <taxon>Sphingobacteriaceae</taxon>
        <taxon>Mucilaginibacter</taxon>
    </lineage>
</organism>
<evidence type="ECO:0000313" key="1">
    <source>
        <dbReference type="EMBL" id="QEM06434.1"/>
    </source>
</evidence>
<dbReference type="Proteomes" id="UP000663940">
    <property type="component" value="Chromosome"/>
</dbReference>
<accession>A0AAE6JIP1</accession>
<dbReference type="AlphaFoldDB" id="A0AAE6JIP1"/>
<name>A0AAE6JIP1_9SPHI</name>
<proteinExistence type="predicted"/>
<dbReference type="Proteomes" id="UP000250557">
    <property type="component" value="Chromosome"/>
</dbReference>
<sequence>MKPKIIITIHGGLIAAVATNLPECEVVVVDYDLHAYKDGPVLVSPPREQDDTFEDGKSYLLFDAGNKHEGEVADELKRLKY</sequence>
<gene>
    <name evidence="1" type="ORF">DIU31_024045</name>
    <name evidence="2" type="ORF">J3L21_03405</name>
</gene>